<keyword evidence="3" id="KW-1185">Reference proteome</keyword>
<dbReference type="EMBL" id="JBDJPC010000001">
    <property type="protein sequence ID" value="KAL1516181.1"/>
    <property type="molecule type" value="Genomic_DNA"/>
</dbReference>
<reference evidence="2 3" key="1">
    <citation type="submission" date="2024-05" db="EMBL/GenBank/DDBJ databases">
        <title>Genetic variation in Jamaican populations of the coffee berry borer (Hypothenemus hampei).</title>
        <authorList>
            <person name="Errbii M."/>
            <person name="Myrie A."/>
        </authorList>
    </citation>
    <scope>NUCLEOTIDE SEQUENCE [LARGE SCALE GENOMIC DNA]</scope>
    <source>
        <strain evidence="2">JA-Hopewell-2020-01-JO</strain>
        <tissue evidence="2">Whole body</tissue>
    </source>
</reference>
<protein>
    <submittedName>
        <fullName evidence="2">Uncharacterized protein</fullName>
    </submittedName>
</protein>
<evidence type="ECO:0000256" key="1">
    <source>
        <dbReference type="SAM" id="MobiDB-lite"/>
    </source>
</evidence>
<gene>
    <name evidence="2" type="ORF">ABEB36_000100</name>
</gene>
<feature type="compositionally biased region" description="Polar residues" evidence="1">
    <location>
        <begin position="44"/>
        <end position="61"/>
    </location>
</feature>
<feature type="region of interest" description="Disordered" evidence="1">
    <location>
        <begin position="38"/>
        <end position="61"/>
    </location>
</feature>
<dbReference type="Proteomes" id="UP001566132">
    <property type="component" value="Unassembled WGS sequence"/>
</dbReference>
<comment type="caution">
    <text evidence="2">The sequence shown here is derived from an EMBL/GenBank/DDBJ whole genome shotgun (WGS) entry which is preliminary data.</text>
</comment>
<accession>A0ABD1FA74</accession>
<organism evidence="2 3">
    <name type="scientific">Hypothenemus hampei</name>
    <name type="common">Coffee berry borer</name>
    <dbReference type="NCBI Taxonomy" id="57062"/>
    <lineage>
        <taxon>Eukaryota</taxon>
        <taxon>Metazoa</taxon>
        <taxon>Ecdysozoa</taxon>
        <taxon>Arthropoda</taxon>
        <taxon>Hexapoda</taxon>
        <taxon>Insecta</taxon>
        <taxon>Pterygota</taxon>
        <taxon>Neoptera</taxon>
        <taxon>Endopterygota</taxon>
        <taxon>Coleoptera</taxon>
        <taxon>Polyphaga</taxon>
        <taxon>Cucujiformia</taxon>
        <taxon>Curculionidae</taxon>
        <taxon>Scolytinae</taxon>
        <taxon>Hypothenemus</taxon>
    </lineage>
</organism>
<proteinExistence type="predicted"/>
<name>A0ABD1FA74_HYPHA</name>
<evidence type="ECO:0000313" key="3">
    <source>
        <dbReference type="Proteomes" id="UP001566132"/>
    </source>
</evidence>
<sequence>MKGTGSGPGVHVISDPIIEAVLTIVNDKTVVDLEPVCDDEEPTHQTSKNAESEPGLSQQSSRYYLSDDDVAIHDLITILKSRILQEH</sequence>
<dbReference type="AlphaFoldDB" id="A0ABD1FA74"/>
<evidence type="ECO:0000313" key="2">
    <source>
        <dbReference type="EMBL" id="KAL1516181.1"/>
    </source>
</evidence>